<keyword evidence="6 8" id="KW-0503">Monooxygenase</keyword>
<evidence type="ECO:0000256" key="3">
    <source>
        <dbReference type="ARBA" id="ARBA00022723"/>
    </source>
</evidence>
<dbReference type="PANTHER" id="PTHR24305:SF166">
    <property type="entry name" value="CYTOCHROME P450 12A4, MITOCHONDRIAL-RELATED"/>
    <property type="match status" value="1"/>
</dbReference>
<dbReference type="Pfam" id="PF00067">
    <property type="entry name" value="p450"/>
    <property type="match status" value="1"/>
</dbReference>
<dbReference type="InterPro" id="IPR002401">
    <property type="entry name" value="Cyt_P450_E_grp-I"/>
</dbReference>
<dbReference type="GO" id="GO:0004497">
    <property type="term" value="F:monooxygenase activity"/>
    <property type="evidence" value="ECO:0007669"/>
    <property type="project" value="UniProtKB-KW"/>
</dbReference>
<dbReference type="PRINTS" id="PR00463">
    <property type="entry name" value="EP450I"/>
</dbReference>
<dbReference type="InterPro" id="IPR050121">
    <property type="entry name" value="Cytochrome_P450_monoxygenase"/>
</dbReference>
<evidence type="ECO:0000256" key="7">
    <source>
        <dbReference type="SAM" id="MobiDB-lite"/>
    </source>
</evidence>
<protein>
    <submittedName>
        <fullName evidence="8">Cytochrome P450 monooxygenase</fullName>
    </submittedName>
</protein>
<evidence type="ECO:0000256" key="6">
    <source>
        <dbReference type="RuleBase" id="RU000461"/>
    </source>
</evidence>
<keyword evidence="5 6" id="KW-0408">Iron</keyword>
<dbReference type="PROSITE" id="PS00086">
    <property type="entry name" value="CYTOCHROME_P450"/>
    <property type="match status" value="1"/>
</dbReference>
<accession>A0ABR4ING4</accession>
<feature type="region of interest" description="Disordered" evidence="7">
    <location>
        <begin position="397"/>
        <end position="416"/>
    </location>
</feature>
<dbReference type="PRINTS" id="PR00385">
    <property type="entry name" value="P450"/>
</dbReference>
<gene>
    <name evidence="8" type="ORF">BJY01DRAFT_240717</name>
</gene>
<dbReference type="SUPFAM" id="SSF48264">
    <property type="entry name" value="Cytochrome P450"/>
    <property type="match status" value="1"/>
</dbReference>
<keyword evidence="3 6" id="KW-0479">Metal-binding</keyword>
<keyword evidence="4 6" id="KW-0560">Oxidoreductase</keyword>
<comment type="cofactor">
    <cofactor evidence="1">
        <name>heme</name>
        <dbReference type="ChEBI" id="CHEBI:30413"/>
    </cofactor>
</comment>
<dbReference type="Proteomes" id="UP001610446">
    <property type="component" value="Unassembled WGS sequence"/>
</dbReference>
<comment type="caution">
    <text evidence="8">The sequence shown here is derived from an EMBL/GenBank/DDBJ whole genome shotgun (WGS) entry which is preliminary data.</text>
</comment>
<proteinExistence type="inferred from homology"/>
<keyword evidence="6" id="KW-0349">Heme</keyword>
<evidence type="ECO:0000313" key="8">
    <source>
        <dbReference type="EMBL" id="KAL2829312.1"/>
    </source>
</evidence>
<dbReference type="Gene3D" id="1.10.630.10">
    <property type="entry name" value="Cytochrome P450"/>
    <property type="match status" value="1"/>
</dbReference>
<evidence type="ECO:0000256" key="2">
    <source>
        <dbReference type="ARBA" id="ARBA00010617"/>
    </source>
</evidence>
<reference evidence="8 9" key="1">
    <citation type="submission" date="2024-07" db="EMBL/GenBank/DDBJ databases">
        <title>Section-level genome sequencing and comparative genomics of Aspergillus sections Usti and Cavernicolus.</title>
        <authorList>
            <consortium name="Lawrence Berkeley National Laboratory"/>
            <person name="Nybo J.L."/>
            <person name="Vesth T.C."/>
            <person name="Theobald S."/>
            <person name="Frisvad J.C."/>
            <person name="Larsen T.O."/>
            <person name="Kjaerboelling I."/>
            <person name="Rothschild-Mancinelli K."/>
            <person name="Lyhne E.K."/>
            <person name="Kogle M.E."/>
            <person name="Barry K."/>
            <person name="Clum A."/>
            <person name="Na H."/>
            <person name="Ledsgaard L."/>
            <person name="Lin J."/>
            <person name="Lipzen A."/>
            <person name="Kuo A."/>
            <person name="Riley R."/>
            <person name="Mondo S."/>
            <person name="Labutti K."/>
            <person name="Haridas S."/>
            <person name="Pangalinan J."/>
            <person name="Salamov A.A."/>
            <person name="Simmons B.A."/>
            <person name="Magnuson J.K."/>
            <person name="Chen J."/>
            <person name="Drula E."/>
            <person name="Henrissat B."/>
            <person name="Wiebenga A."/>
            <person name="Lubbers R.J."/>
            <person name="Gomes A.C."/>
            <person name="Makela M.R."/>
            <person name="Stajich J."/>
            <person name="Grigoriev I.V."/>
            <person name="Mortensen U.H."/>
            <person name="De Vries R.P."/>
            <person name="Baker S.E."/>
            <person name="Andersen M.R."/>
        </authorList>
    </citation>
    <scope>NUCLEOTIDE SEQUENCE [LARGE SCALE GENOMIC DNA]</scope>
    <source>
        <strain evidence="8 9">CBS 123904</strain>
    </source>
</reference>
<evidence type="ECO:0000256" key="1">
    <source>
        <dbReference type="ARBA" id="ARBA00001971"/>
    </source>
</evidence>
<keyword evidence="9" id="KW-1185">Reference proteome</keyword>
<comment type="similarity">
    <text evidence="2 6">Belongs to the cytochrome P450 family.</text>
</comment>
<evidence type="ECO:0000313" key="9">
    <source>
        <dbReference type="Proteomes" id="UP001610446"/>
    </source>
</evidence>
<evidence type="ECO:0000256" key="5">
    <source>
        <dbReference type="ARBA" id="ARBA00023004"/>
    </source>
</evidence>
<dbReference type="CDD" id="cd11059">
    <property type="entry name" value="CYP_fungal"/>
    <property type="match status" value="1"/>
</dbReference>
<evidence type="ECO:0000256" key="4">
    <source>
        <dbReference type="ARBA" id="ARBA00023002"/>
    </source>
</evidence>
<dbReference type="PANTHER" id="PTHR24305">
    <property type="entry name" value="CYTOCHROME P450"/>
    <property type="match status" value="1"/>
</dbReference>
<sequence>MDIPLLAGGLAVAFALYHFVLSPMYLSPLAKIPSAHPLASISSLWILWKRYHSQENATVHAAHEKYGPVVRLGPRDISVNCIKGGIQTIYTGGFDKHDFYSTQFHVFGLQNMFSMEPSKPHAARKRHIASAYTKSHITSSPTMSANTKVLIHDRFLLRLSQIATHKLTVDLYKLFKGLLVDFITVHMFGLARGSNMTIHEEHLDELLTDFGERQMYQWSFWNSECHGLANKLGRFGLMQPPKPAAERPWGLEPMTIRMLDGAIEELKILESDPEYKETHIGNYPTVYAYLKKGLDAAAQKEFGTTPPADEQAQYMTIASELGDQIPAGFDTSAVTLTYIVYELSKRPDLQAALRSELRSLTAPLSYASAPHIPPFKDLDALPLLQAITQETLRRYPALPGSEPRVTPSRGCTLGPNDEYQVPGNVRVSAQVYSVHRNAEVFPEPESWRPERWLDGDGMLVKDAEMTRWFWAFSSGQRMCIGHNLAVYEIKNIIAAIYTNFSVAVVDETGIEPSDGYASGPRGRKLMVKLMPVDW</sequence>
<organism evidence="8 9">
    <name type="scientific">Aspergillus pseudoustus</name>
    <dbReference type="NCBI Taxonomy" id="1810923"/>
    <lineage>
        <taxon>Eukaryota</taxon>
        <taxon>Fungi</taxon>
        <taxon>Dikarya</taxon>
        <taxon>Ascomycota</taxon>
        <taxon>Pezizomycotina</taxon>
        <taxon>Eurotiomycetes</taxon>
        <taxon>Eurotiomycetidae</taxon>
        <taxon>Eurotiales</taxon>
        <taxon>Aspergillaceae</taxon>
        <taxon>Aspergillus</taxon>
        <taxon>Aspergillus subgen. Nidulantes</taxon>
    </lineage>
</organism>
<dbReference type="InterPro" id="IPR001128">
    <property type="entry name" value="Cyt_P450"/>
</dbReference>
<dbReference type="InterPro" id="IPR036396">
    <property type="entry name" value="Cyt_P450_sf"/>
</dbReference>
<dbReference type="EMBL" id="JBFXLU010000339">
    <property type="protein sequence ID" value="KAL2829312.1"/>
    <property type="molecule type" value="Genomic_DNA"/>
</dbReference>
<name>A0ABR4ING4_9EURO</name>
<dbReference type="InterPro" id="IPR017972">
    <property type="entry name" value="Cyt_P450_CS"/>
</dbReference>